<protein>
    <submittedName>
        <fullName evidence="2">Uncharacterized protein</fullName>
    </submittedName>
</protein>
<proteinExistence type="predicted"/>
<dbReference type="AlphaFoldDB" id="A0A1I5RAG6"/>
<evidence type="ECO:0000256" key="1">
    <source>
        <dbReference type="SAM" id="MobiDB-lite"/>
    </source>
</evidence>
<dbReference type="OrthoDB" id="517757at2"/>
<name>A0A1I5RAG6_9RHOB</name>
<feature type="region of interest" description="Disordered" evidence="1">
    <location>
        <begin position="1"/>
        <end position="22"/>
    </location>
</feature>
<dbReference type="RefSeq" id="WP_093421845.1">
    <property type="nucleotide sequence ID" value="NZ_FOXA01000008.1"/>
</dbReference>
<feature type="region of interest" description="Disordered" evidence="1">
    <location>
        <begin position="71"/>
        <end position="91"/>
    </location>
</feature>
<dbReference type="EMBL" id="FOXA01000008">
    <property type="protein sequence ID" value="SFP55528.1"/>
    <property type="molecule type" value="Genomic_DNA"/>
</dbReference>
<organism evidence="2 3">
    <name type="scientific">Tranquillimonas alkanivorans</name>
    <dbReference type="NCBI Taxonomy" id="441119"/>
    <lineage>
        <taxon>Bacteria</taxon>
        <taxon>Pseudomonadati</taxon>
        <taxon>Pseudomonadota</taxon>
        <taxon>Alphaproteobacteria</taxon>
        <taxon>Rhodobacterales</taxon>
        <taxon>Roseobacteraceae</taxon>
        <taxon>Tranquillimonas</taxon>
    </lineage>
</organism>
<evidence type="ECO:0000313" key="3">
    <source>
        <dbReference type="Proteomes" id="UP000199356"/>
    </source>
</evidence>
<keyword evidence="3" id="KW-1185">Reference proteome</keyword>
<sequence length="345" mass="38071">MTPNADTITAPRTGRAPGKNREIDREVVDRVRTDLKKYLSENPTFLSLPRDKQVEMYREMLSRGIERACRRTDPATAQSRRARGLNTDATDPTRLDELAPLAGDFLAEVNFVDFVRDLITGTYGAIVDSTIEQTDAFVRQFKELSKPLGVIARDHISSLDALAEMAASDPLRFTMSPEGELKDAETGMSVDTSNDEIQRLMYEAQLKLAKEMRFARREVMLAGQQRLVVDKGTIRAALLFNVRGTEAGQAKDRTTDIEQGGGQGGFNLPFFGGFGGGKKNTKITVSSRELVTNTELNAQISGFVEVNFKSDYFKLDNFADLFGDESTKALVAEAEQRQNGAAPPA</sequence>
<reference evidence="2 3" key="1">
    <citation type="submission" date="2016-10" db="EMBL/GenBank/DDBJ databases">
        <authorList>
            <person name="de Groot N.N."/>
        </authorList>
    </citation>
    <scope>NUCLEOTIDE SEQUENCE [LARGE SCALE GENOMIC DNA]</scope>
    <source>
        <strain evidence="2 3">DSM 19547</strain>
    </source>
</reference>
<gene>
    <name evidence="2" type="ORF">SAMN04488047_10878</name>
</gene>
<dbReference type="STRING" id="441119.SAMN04488047_10878"/>
<dbReference type="Proteomes" id="UP000199356">
    <property type="component" value="Unassembled WGS sequence"/>
</dbReference>
<evidence type="ECO:0000313" key="2">
    <source>
        <dbReference type="EMBL" id="SFP55528.1"/>
    </source>
</evidence>
<accession>A0A1I5RAG6</accession>